<evidence type="ECO:0000313" key="2">
    <source>
        <dbReference type="Proteomes" id="UP000050640"/>
    </source>
</evidence>
<dbReference type="AlphaFoldDB" id="A0A0R3RSH6"/>
<sequence length="441" mass="50904">MDIKRWLLSLLLIKMNFGKSNVLEESGEGPLEDPTTNYYTHPTRSSVIFVKVIFHGKCKKFIFSTSYKNESATPHVIYETTNRIFRFLLHSRTFFAEKGAKLNFGYDYDREPFTSLDSKYGKMKDSISEDIAVMPHGFSFIILYGSWKANLVFNGRFYFINGQDRMLMDPKFDFTKPRAHIFGCDPRKQRVIIRQSPYVDPFNWGSYLWMSNMRALGSVQPDDTIICSLRYFPAGQGSFMLGTYGQRNRSYLHSPRSFMGLTLNHDRTRFLDILSEKKKLFLTLFGAYDESNHVLLEKTHEEFDLSIAMTLYDSTIKYRVTGSISAVSQSDCGNTPDNLPDPCKSDPRDFYFSCLHVGYYLTEERETIPNRTASRCTLVGPSPYRAILDRSQQLKYTYGYWEDLTLMRMQDKGNSPLVIDGVQMIPSADVENLSTTIVDFD</sequence>
<reference evidence="3" key="1">
    <citation type="submission" date="2016-04" db="UniProtKB">
        <authorList>
            <consortium name="WormBaseParasite"/>
        </authorList>
    </citation>
    <scope>IDENTIFICATION</scope>
</reference>
<accession>A0A0R3RSH6</accession>
<name>A0A0R3RSH6_9BILA</name>
<proteinExistence type="predicted"/>
<dbReference type="Proteomes" id="UP000050640">
    <property type="component" value="Unplaced"/>
</dbReference>
<organism evidence="2 3">
    <name type="scientific">Elaeophora elaphi</name>
    <dbReference type="NCBI Taxonomy" id="1147741"/>
    <lineage>
        <taxon>Eukaryota</taxon>
        <taxon>Metazoa</taxon>
        <taxon>Ecdysozoa</taxon>
        <taxon>Nematoda</taxon>
        <taxon>Chromadorea</taxon>
        <taxon>Rhabditida</taxon>
        <taxon>Spirurina</taxon>
        <taxon>Spiruromorpha</taxon>
        <taxon>Filarioidea</taxon>
        <taxon>Onchocercidae</taxon>
        <taxon>Elaeophora</taxon>
    </lineage>
</organism>
<feature type="signal peptide" evidence="1">
    <location>
        <begin position="1"/>
        <end position="18"/>
    </location>
</feature>
<keyword evidence="1" id="KW-0732">Signal</keyword>
<evidence type="ECO:0000313" key="3">
    <source>
        <dbReference type="WBParaSite" id="EEL_0000478201-mRNA-1"/>
    </source>
</evidence>
<feature type="chain" id="PRO_5007428847" evidence="1">
    <location>
        <begin position="19"/>
        <end position="441"/>
    </location>
</feature>
<keyword evidence="2" id="KW-1185">Reference proteome</keyword>
<dbReference type="WBParaSite" id="EEL_0000478201-mRNA-1">
    <property type="protein sequence ID" value="EEL_0000478201-mRNA-1"/>
    <property type="gene ID" value="EEL_0000478201"/>
</dbReference>
<evidence type="ECO:0000256" key="1">
    <source>
        <dbReference type="SAM" id="SignalP"/>
    </source>
</evidence>
<protein>
    <submittedName>
        <fullName evidence="3">Sema domain-containing protein</fullName>
    </submittedName>
</protein>